<sequence>MNCPRCASQNIRRSQSQDSIWFRFVLQKMMRCQRCCYTFATPLWEKPVELAAATTTKAPSADREPVTASA</sequence>
<proteinExistence type="predicted"/>
<dbReference type="EMBL" id="CP036271">
    <property type="protein sequence ID" value="QDT54588.1"/>
    <property type="molecule type" value="Genomic_DNA"/>
</dbReference>
<accession>A0A517SER2</accession>
<dbReference type="InParanoid" id="A0A517SER2"/>
<evidence type="ECO:0000313" key="1">
    <source>
        <dbReference type="EMBL" id="QDT54588.1"/>
    </source>
</evidence>
<keyword evidence="2" id="KW-1185">Reference proteome</keyword>
<dbReference type="AlphaFoldDB" id="A0A517SER2"/>
<gene>
    <name evidence="1" type="ORF">Pan44_26210</name>
</gene>
<dbReference type="RefSeq" id="WP_145030433.1">
    <property type="nucleotide sequence ID" value="NZ_CP036271.1"/>
</dbReference>
<reference evidence="1 2" key="1">
    <citation type="submission" date="2019-02" db="EMBL/GenBank/DDBJ databases">
        <title>Deep-cultivation of Planctomycetes and their phenomic and genomic characterization uncovers novel biology.</title>
        <authorList>
            <person name="Wiegand S."/>
            <person name="Jogler M."/>
            <person name="Boedeker C."/>
            <person name="Pinto D."/>
            <person name="Vollmers J."/>
            <person name="Rivas-Marin E."/>
            <person name="Kohn T."/>
            <person name="Peeters S.H."/>
            <person name="Heuer A."/>
            <person name="Rast P."/>
            <person name="Oberbeckmann S."/>
            <person name="Bunk B."/>
            <person name="Jeske O."/>
            <person name="Meyerdierks A."/>
            <person name="Storesund J.E."/>
            <person name="Kallscheuer N."/>
            <person name="Luecker S."/>
            <person name="Lage O.M."/>
            <person name="Pohl T."/>
            <person name="Merkel B.J."/>
            <person name="Hornburger P."/>
            <person name="Mueller R.-W."/>
            <person name="Bruemmer F."/>
            <person name="Labrenz M."/>
            <person name="Spormann A.M."/>
            <person name="Op den Camp H."/>
            <person name="Overmann J."/>
            <person name="Amann R."/>
            <person name="Jetten M.S.M."/>
            <person name="Mascher T."/>
            <person name="Medema M.H."/>
            <person name="Devos D.P."/>
            <person name="Kaster A.-K."/>
            <person name="Ovreas L."/>
            <person name="Rohde M."/>
            <person name="Galperin M.Y."/>
            <person name="Jogler C."/>
        </authorList>
    </citation>
    <scope>NUCLEOTIDE SEQUENCE [LARGE SCALE GENOMIC DNA]</scope>
    <source>
        <strain evidence="1 2">Pan44</strain>
    </source>
</reference>
<name>A0A517SER2_9PLAN</name>
<organism evidence="1 2">
    <name type="scientific">Caulifigura coniformis</name>
    <dbReference type="NCBI Taxonomy" id="2527983"/>
    <lineage>
        <taxon>Bacteria</taxon>
        <taxon>Pseudomonadati</taxon>
        <taxon>Planctomycetota</taxon>
        <taxon>Planctomycetia</taxon>
        <taxon>Planctomycetales</taxon>
        <taxon>Planctomycetaceae</taxon>
        <taxon>Caulifigura</taxon>
    </lineage>
</organism>
<dbReference type="KEGG" id="ccos:Pan44_26210"/>
<protein>
    <submittedName>
        <fullName evidence="1">Uncharacterized protein</fullName>
    </submittedName>
</protein>
<evidence type="ECO:0000313" key="2">
    <source>
        <dbReference type="Proteomes" id="UP000315700"/>
    </source>
</evidence>
<dbReference type="Proteomes" id="UP000315700">
    <property type="component" value="Chromosome"/>
</dbReference>